<evidence type="ECO:0000256" key="3">
    <source>
        <dbReference type="ARBA" id="ARBA00022519"/>
    </source>
</evidence>
<feature type="domain" description="TRAP C4-dicarboxylate transport system permease DctM subunit" evidence="8">
    <location>
        <begin position="9"/>
        <end position="418"/>
    </location>
</feature>
<dbReference type="Proteomes" id="UP000339690">
    <property type="component" value="Chromosome"/>
</dbReference>
<sequence>MDSIFLLTLVVFIISFILKMPVAIGMIISSVFYFLANGRDVSQVSEIMLTNLESSYVILVVPLFILAANVMNSGSVTDRIFTFANSLVGRYKGGLGHVNVVASCIFSGMTGSAIADAAGLGKMEIETMRKKGYDGGFSAAITAASSTIGPIFPPSVPLVIYAMLSGASIGALFLAGIIPGLLIGLALMIYIMFIARIRNFPAGDRPKFKQFLIDSFRALPALLTPLIILLGIYSGVMTPTEAGAVAVLYAILISLFLYRSMGFKKLLEVLADTVKTSGSIGLIAGAAFCFSYIVAYEQVPAIIADFILAYTDNVIIFLLIINIFFLIMGMFIDTMIMTLVFIPVVLPLVEQLGIDPVHFGVVIVLNMMIGLSTPPFGMLLFVVSGISGIKLNIIMKEIFPMILVMLAVLGIVTYIPQISTFLPNLLGY</sequence>
<evidence type="ECO:0000256" key="7">
    <source>
        <dbReference type="SAM" id="Phobius"/>
    </source>
</evidence>
<evidence type="ECO:0000259" key="8">
    <source>
        <dbReference type="Pfam" id="PF06808"/>
    </source>
</evidence>
<feature type="transmembrane region" description="Helical" evidence="7">
    <location>
        <begin position="216"/>
        <end position="236"/>
    </location>
</feature>
<keyword evidence="4 7" id="KW-0812">Transmembrane</keyword>
<dbReference type="RefSeq" id="WP_100361578.1">
    <property type="nucleotide sequence ID" value="NZ_CP045915.1"/>
</dbReference>
<organism evidence="9 10">
    <name type="scientific">Gracilibacillus salitolerans</name>
    <dbReference type="NCBI Taxonomy" id="2663022"/>
    <lineage>
        <taxon>Bacteria</taxon>
        <taxon>Bacillati</taxon>
        <taxon>Bacillota</taxon>
        <taxon>Bacilli</taxon>
        <taxon>Bacillales</taxon>
        <taxon>Bacillaceae</taxon>
        <taxon>Gracilibacillus</taxon>
    </lineage>
</organism>
<feature type="transmembrane region" description="Helical" evidence="7">
    <location>
        <begin position="398"/>
        <end position="418"/>
    </location>
</feature>
<evidence type="ECO:0000313" key="9">
    <source>
        <dbReference type="EMBL" id="QGH33571.1"/>
    </source>
</evidence>
<gene>
    <name evidence="9" type="ORF">GI584_05880</name>
</gene>
<dbReference type="EMBL" id="CP045915">
    <property type="protein sequence ID" value="QGH33571.1"/>
    <property type="molecule type" value="Genomic_DNA"/>
</dbReference>
<keyword evidence="5 7" id="KW-1133">Transmembrane helix</keyword>
<evidence type="ECO:0000256" key="6">
    <source>
        <dbReference type="ARBA" id="ARBA00023136"/>
    </source>
</evidence>
<evidence type="ECO:0000256" key="1">
    <source>
        <dbReference type="ARBA" id="ARBA00004429"/>
    </source>
</evidence>
<feature type="transmembrane region" description="Helical" evidence="7">
    <location>
        <begin position="172"/>
        <end position="195"/>
    </location>
</feature>
<dbReference type="PIRSF" id="PIRSF006066">
    <property type="entry name" value="HI0050"/>
    <property type="match status" value="1"/>
</dbReference>
<dbReference type="InterPro" id="IPR004681">
    <property type="entry name" value="TRAP_DctM"/>
</dbReference>
<feature type="transmembrane region" description="Helical" evidence="7">
    <location>
        <begin position="56"/>
        <end position="76"/>
    </location>
</feature>
<dbReference type="KEGG" id="grc:GI584_05880"/>
<keyword evidence="2" id="KW-1003">Cell membrane</keyword>
<feature type="transmembrane region" description="Helical" evidence="7">
    <location>
        <begin position="279"/>
        <end position="296"/>
    </location>
</feature>
<evidence type="ECO:0000256" key="5">
    <source>
        <dbReference type="ARBA" id="ARBA00022989"/>
    </source>
</evidence>
<dbReference type="NCBIfam" id="TIGR00786">
    <property type="entry name" value="dctM"/>
    <property type="match status" value="1"/>
</dbReference>
<reference evidence="9 10" key="1">
    <citation type="submission" date="2019-11" db="EMBL/GenBank/DDBJ databases">
        <title>Gracilibacillus salitolerans sp. nov., a moderate halophile isolated from a saline soil in northwest China.</title>
        <authorList>
            <person name="Gan L."/>
        </authorList>
    </citation>
    <scope>NUCLEOTIDE SEQUENCE [LARGE SCALE GENOMIC DNA]</scope>
    <source>
        <strain evidence="9 10">SCU50</strain>
    </source>
</reference>
<dbReference type="PANTHER" id="PTHR33362:SF3">
    <property type="entry name" value="SIALIC ACID TRAP TRANSPORTER PERMEASE PROTEIN SIAT"/>
    <property type="match status" value="1"/>
</dbReference>
<proteinExistence type="predicted"/>
<protein>
    <submittedName>
        <fullName evidence="9">TRAP transporter large permease subunit</fullName>
    </submittedName>
</protein>
<feature type="transmembrane region" description="Helical" evidence="7">
    <location>
        <begin position="331"/>
        <end position="349"/>
    </location>
</feature>
<dbReference type="InterPro" id="IPR010656">
    <property type="entry name" value="DctM"/>
</dbReference>
<feature type="transmembrane region" description="Helical" evidence="7">
    <location>
        <begin position="96"/>
        <end position="120"/>
    </location>
</feature>
<feature type="transmembrane region" description="Helical" evidence="7">
    <location>
        <begin position="242"/>
        <end position="258"/>
    </location>
</feature>
<accession>A0A5Q2THF7</accession>
<evidence type="ECO:0000256" key="4">
    <source>
        <dbReference type="ARBA" id="ARBA00022692"/>
    </source>
</evidence>
<keyword evidence="6 7" id="KW-0472">Membrane</keyword>
<name>A0A5Q2THF7_9BACI</name>
<feature type="transmembrane region" description="Helical" evidence="7">
    <location>
        <begin position="6"/>
        <end position="35"/>
    </location>
</feature>
<feature type="transmembrane region" description="Helical" evidence="7">
    <location>
        <begin position="361"/>
        <end position="386"/>
    </location>
</feature>
<evidence type="ECO:0000313" key="10">
    <source>
        <dbReference type="Proteomes" id="UP000339690"/>
    </source>
</evidence>
<dbReference type="Pfam" id="PF06808">
    <property type="entry name" value="DctM"/>
    <property type="match status" value="1"/>
</dbReference>
<keyword evidence="3" id="KW-0997">Cell inner membrane</keyword>
<dbReference type="GO" id="GO:0005886">
    <property type="term" value="C:plasma membrane"/>
    <property type="evidence" value="ECO:0007669"/>
    <property type="project" value="UniProtKB-SubCell"/>
</dbReference>
<dbReference type="GO" id="GO:0022857">
    <property type="term" value="F:transmembrane transporter activity"/>
    <property type="evidence" value="ECO:0007669"/>
    <property type="project" value="TreeGrafter"/>
</dbReference>
<dbReference type="PANTHER" id="PTHR33362">
    <property type="entry name" value="SIALIC ACID TRAP TRANSPORTER PERMEASE PROTEIN SIAT-RELATED"/>
    <property type="match status" value="1"/>
</dbReference>
<evidence type="ECO:0000256" key="2">
    <source>
        <dbReference type="ARBA" id="ARBA00022475"/>
    </source>
</evidence>
<dbReference type="AlphaFoldDB" id="A0A5Q2THF7"/>
<keyword evidence="10" id="KW-1185">Reference proteome</keyword>
<feature type="transmembrane region" description="Helical" evidence="7">
    <location>
        <begin position="132"/>
        <end position="152"/>
    </location>
</feature>
<comment type="subcellular location">
    <subcellularLocation>
        <location evidence="1">Cell inner membrane</location>
        <topology evidence="1">Multi-pass membrane protein</topology>
    </subcellularLocation>
</comment>
<feature type="transmembrane region" description="Helical" evidence="7">
    <location>
        <begin position="302"/>
        <end position="324"/>
    </location>
</feature>